<dbReference type="SUPFAM" id="SSF55729">
    <property type="entry name" value="Acyl-CoA N-acyltransferases (Nat)"/>
    <property type="match status" value="1"/>
</dbReference>
<dbReference type="Pfam" id="PF13480">
    <property type="entry name" value="Acetyltransf_6"/>
    <property type="match status" value="1"/>
</dbReference>
<evidence type="ECO:0000313" key="3">
    <source>
        <dbReference type="Proteomes" id="UP000600139"/>
    </source>
</evidence>
<sequence length="414" mass="45644">MKIISKTLAIREAVAERKRLRGPARLEYAIADRLGMLDARAWNLLTADAGFFMSHAYLVALEAVLPANLAPRYALIFDGGQRPVAAVYMQLVDIGVAQVRPSKASKVETPSRAALDKLAARVTQRVLTCGNLLSYGQHSVAFAPDADPDVAWHGVAEVLYRVRAADKLRGSAHFVLIKDIHEPHKRNSSSLSNLSYRYVETEPNMVLTLDAAWKSHDDYLASLASKYRSGIRNSVFKPIDEAGCTIESMPDITAMRSRIHELYQAVQRNADFRPYELKEDYFPVLQRVAGDRLRCGILKRDGAVLGFLITLADGETAVAYHIGFDREAAAGLPIYLRLLHVGISDAILLGCKRISFGRTALEPKAALGAKPETFGILLRHRQPVLNKLIKRLLAGIGHDDAPDRNPFKKTADAG</sequence>
<evidence type="ECO:0000259" key="1">
    <source>
        <dbReference type="Pfam" id="PF13480"/>
    </source>
</evidence>
<dbReference type="AlphaFoldDB" id="A0A934R3H9"/>
<dbReference type="InterPro" id="IPR016181">
    <property type="entry name" value="Acyl_CoA_acyltransferase"/>
</dbReference>
<feature type="domain" description="BioF2-like acetyltransferase" evidence="1">
    <location>
        <begin position="257"/>
        <end position="360"/>
    </location>
</feature>
<comment type="caution">
    <text evidence="2">The sequence shown here is derived from an EMBL/GenBank/DDBJ whole genome shotgun (WGS) entry which is preliminary data.</text>
</comment>
<dbReference type="EMBL" id="JAENIK010000004">
    <property type="protein sequence ID" value="MBK1814800.1"/>
    <property type="molecule type" value="Genomic_DNA"/>
</dbReference>
<accession>A0A934R3H9</accession>
<protein>
    <submittedName>
        <fullName evidence="2">GNAT family N-acetyltransferase</fullName>
    </submittedName>
</protein>
<dbReference type="Gene3D" id="3.40.630.30">
    <property type="match status" value="1"/>
</dbReference>
<reference evidence="2" key="1">
    <citation type="submission" date="2021-01" db="EMBL/GenBank/DDBJ databases">
        <title>Modified the classification status of verrucomicrobia.</title>
        <authorList>
            <person name="Feng X."/>
        </authorList>
    </citation>
    <scope>NUCLEOTIDE SEQUENCE</scope>
    <source>
        <strain evidence="2">JCM 18052</strain>
    </source>
</reference>
<dbReference type="Proteomes" id="UP000600139">
    <property type="component" value="Unassembled WGS sequence"/>
</dbReference>
<gene>
    <name evidence="2" type="ORF">JIN84_04190</name>
</gene>
<keyword evidence="3" id="KW-1185">Reference proteome</keyword>
<evidence type="ECO:0000313" key="2">
    <source>
        <dbReference type="EMBL" id="MBK1814800.1"/>
    </source>
</evidence>
<proteinExistence type="predicted"/>
<name>A0A934R3H9_9BACT</name>
<organism evidence="2 3">
    <name type="scientific">Luteolibacter yonseiensis</name>
    <dbReference type="NCBI Taxonomy" id="1144680"/>
    <lineage>
        <taxon>Bacteria</taxon>
        <taxon>Pseudomonadati</taxon>
        <taxon>Verrucomicrobiota</taxon>
        <taxon>Verrucomicrobiia</taxon>
        <taxon>Verrucomicrobiales</taxon>
        <taxon>Verrucomicrobiaceae</taxon>
        <taxon>Luteolibacter</taxon>
    </lineage>
</organism>
<dbReference type="InterPro" id="IPR038740">
    <property type="entry name" value="BioF2-like_GNAT_dom"/>
</dbReference>
<dbReference type="RefSeq" id="WP_200349750.1">
    <property type="nucleotide sequence ID" value="NZ_BAABHZ010000010.1"/>
</dbReference>